<keyword evidence="1" id="KW-0472">Membrane</keyword>
<keyword evidence="1" id="KW-1133">Transmembrane helix</keyword>
<dbReference type="EMBL" id="CP003364">
    <property type="protein sequence ID" value="AGA29221.1"/>
    <property type="molecule type" value="Genomic_DNA"/>
</dbReference>
<feature type="transmembrane region" description="Helical" evidence="1">
    <location>
        <begin position="262"/>
        <end position="283"/>
    </location>
</feature>
<dbReference type="KEGG" id="saci:Sinac_5069"/>
<dbReference type="InterPro" id="IPR018580">
    <property type="entry name" value="Uncharacterised_YfhO"/>
</dbReference>
<dbReference type="RefSeq" id="WP_015248327.1">
    <property type="nucleotide sequence ID" value="NC_019892.1"/>
</dbReference>
<dbReference type="PANTHER" id="PTHR38454:SF1">
    <property type="entry name" value="INTEGRAL MEMBRANE PROTEIN"/>
    <property type="match status" value="1"/>
</dbReference>
<evidence type="ECO:0000256" key="1">
    <source>
        <dbReference type="SAM" id="Phobius"/>
    </source>
</evidence>
<reference evidence="2 3" key="1">
    <citation type="submission" date="2012-02" db="EMBL/GenBank/DDBJ databases">
        <title>Complete sequence of chromosome of Singulisphaera acidiphila DSM 18658.</title>
        <authorList>
            <consortium name="US DOE Joint Genome Institute (JGI-PGF)"/>
            <person name="Lucas S."/>
            <person name="Copeland A."/>
            <person name="Lapidus A."/>
            <person name="Glavina del Rio T."/>
            <person name="Dalin E."/>
            <person name="Tice H."/>
            <person name="Bruce D."/>
            <person name="Goodwin L."/>
            <person name="Pitluck S."/>
            <person name="Peters L."/>
            <person name="Ovchinnikova G."/>
            <person name="Chertkov O."/>
            <person name="Kyrpides N."/>
            <person name="Mavromatis K."/>
            <person name="Ivanova N."/>
            <person name="Brettin T."/>
            <person name="Detter J.C."/>
            <person name="Han C."/>
            <person name="Larimer F."/>
            <person name="Land M."/>
            <person name="Hauser L."/>
            <person name="Markowitz V."/>
            <person name="Cheng J.-F."/>
            <person name="Hugenholtz P."/>
            <person name="Woyke T."/>
            <person name="Wu D."/>
            <person name="Tindall B."/>
            <person name="Pomrenke H."/>
            <person name="Brambilla E."/>
            <person name="Klenk H.-P."/>
            <person name="Eisen J.A."/>
        </authorList>
    </citation>
    <scope>NUCLEOTIDE SEQUENCE [LARGE SCALE GENOMIC DNA]</scope>
    <source>
        <strain evidence="3">ATCC BAA-1392 / DSM 18658 / VKM B-2454 / MOB10</strain>
    </source>
</reference>
<feature type="transmembrane region" description="Helical" evidence="1">
    <location>
        <begin position="137"/>
        <end position="157"/>
    </location>
</feature>
<sequence>MRRFFTPLLIIGCLMSLLLSCFSSALFRDQQFSYRDAAHYYYPLYQKVQKEWDAGRWPLWETEENGGMPLLGNPTAAVLYPGKILYAMFPYAWGARLYVVAHTVLAFVAMLALMRGWGTSWTGSTVSALTYAFAAPILFQYCNIIFLVGAAWTPLGFRAADRWLRRGERMGLLELAVVLSLQTLGGDPQSTYITGVCAVGYAFALAWLRGRATPWKIRTGLVAAIAVVSALGYVAIVLGLAAILPSYRVRHMPPLPLAWMPWAPPVVLAVWGLIGAVLIVRWARGKRESPLVPMLTGLGSAGILAGLLAAAQLLPVLEFTRRSGRAAGGGPHDIYPFSLEPLRLFELAWPNIFGSNFAGNNHWLALVPYLSQHAHIWVPSLYMGGLTLILAIGVFGFRNASPWRGWLSAIALISLVASMGEYSSPIWWARQIPAVTETLGPLDPQDVAALRQDGKLRDGDGGVYWLLSTLLPGFNQFRYPSKLLSFTALSVAGLAGLGLDDVLVRRRRKTEVTAAMFFGLSLVALAIALVRRQQIVHAFLVGAAEQKSIFGPFNPQGAYDEMFWSLVAGTVTFALSLLLVLRGQRVPREAAAFALILVTADLALANSRYIFTVPQSLMDVTPKLVELIEKAERESPQPSPTPFRVHRMPIWDPYVWRDQASSDRVADFVTWERKTIQPKYGVPYGIQYTLTMGVAELYDYDWFFGGFLQTPDTEMARRLGATPGEKIVVFPRRAFDLWNTRYFVIPSLPNGWKDEHRGFAAFIDDSELVYPPPELFKGPGGEQRQKDWVMKEDYQLYRNRKCYPRAWVVHEGKPIKPIVGMGRTDREGPMIEILFENDHFWYDPSLRVYNPREMAWVDSDKSDELRPYLSQGASSAGETVTITKYGEQRVELDVALDRPGLVVLADVFYPGWRLTIDGKPAPIYRANRLMRGAAVSSGRHHLVYSYEPDSFRMGSRLSLAGLAIVATLSLVFRRRPYSPRLGASSALAG</sequence>
<feature type="transmembrane region" description="Helical" evidence="1">
    <location>
        <begin position="169"/>
        <end position="185"/>
    </location>
</feature>
<dbReference type="PANTHER" id="PTHR38454">
    <property type="entry name" value="INTEGRAL MEMBRANE PROTEIN-RELATED"/>
    <property type="match status" value="1"/>
</dbReference>
<feature type="transmembrane region" description="Helical" evidence="1">
    <location>
        <begin position="220"/>
        <end position="242"/>
    </location>
</feature>
<feature type="transmembrane region" description="Helical" evidence="1">
    <location>
        <begin position="593"/>
        <end position="611"/>
    </location>
</feature>
<feature type="transmembrane region" description="Helical" evidence="1">
    <location>
        <begin position="409"/>
        <end position="429"/>
    </location>
</feature>
<dbReference type="PROSITE" id="PS51257">
    <property type="entry name" value="PROKAR_LIPOPROTEIN"/>
    <property type="match status" value="1"/>
</dbReference>
<keyword evidence="1" id="KW-0812">Transmembrane</keyword>
<keyword evidence="3" id="KW-1185">Reference proteome</keyword>
<name>L0DKM3_SINAD</name>
<evidence type="ECO:0000313" key="2">
    <source>
        <dbReference type="EMBL" id="AGA29221.1"/>
    </source>
</evidence>
<feature type="transmembrane region" description="Helical" evidence="1">
    <location>
        <begin position="376"/>
        <end position="397"/>
    </location>
</feature>
<dbReference type="HOGENOM" id="CLU_308788_0_0_0"/>
<dbReference type="eggNOG" id="COG4485">
    <property type="taxonomic scope" value="Bacteria"/>
</dbReference>
<dbReference type="AlphaFoldDB" id="L0DKM3"/>
<organism evidence="2 3">
    <name type="scientific">Singulisphaera acidiphila (strain ATCC BAA-1392 / DSM 18658 / VKM B-2454 / MOB10)</name>
    <dbReference type="NCBI Taxonomy" id="886293"/>
    <lineage>
        <taxon>Bacteria</taxon>
        <taxon>Pseudomonadati</taxon>
        <taxon>Planctomycetota</taxon>
        <taxon>Planctomycetia</taxon>
        <taxon>Isosphaerales</taxon>
        <taxon>Isosphaeraceae</taxon>
        <taxon>Singulisphaera</taxon>
    </lineage>
</organism>
<feature type="transmembrane region" description="Helical" evidence="1">
    <location>
        <begin position="191"/>
        <end position="208"/>
    </location>
</feature>
<accession>L0DKM3</accession>
<dbReference type="STRING" id="886293.Sinac_5069"/>
<feature type="transmembrane region" description="Helical" evidence="1">
    <location>
        <begin position="562"/>
        <end position="581"/>
    </location>
</feature>
<proteinExistence type="predicted"/>
<gene>
    <name evidence="2" type="ordered locus">Sinac_5069</name>
</gene>
<dbReference type="OrthoDB" id="231679at2"/>
<evidence type="ECO:0000313" key="3">
    <source>
        <dbReference type="Proteomes" id="UP000010798"/>
    </source>
</evidence>
<protein>
    <submittedName>
        <fullName evidence="2">Bacterial membrane protein YfhO</fullName>
    </submittedName>
</protein>
<dbReference type="Proteomes" id="UP000010798">
    <property type="component" value="Chromosome"/>
</dbReference>
<feature type="transmembrane region" description="Helical" evidence="1">
    <location>
        <begin position="483"/>
        <end position="500"/>
    </location>
</feature>
<feature type="transmembrane region" description="Helical" evidence="1">
    <location>
        <begin position="97"/>
        <end position="117"/>
    </location>
</feature>
<feature type="transmembrane region" description="Helical" evidence="1">
    <location>
        <begin position="512"/>
        <end position="530"/>
    </location>
</feature>
<feature type="transmembrane region" description="Helical" evidence="1">
    <location>
        <begin position="295"/>
        <end position="314"/>
    </location>
</feature>